<evidence type="ECO:0000259" key="1">
    <source>
        <dbReference type="PROSITE" id="PS50943"/>
    </source>
</evidence>
<sequence>MYEIYCKLRDLRGVKDADVVRATGITKSTFSDWKSGRSEPKRDKLQKIADYFEVSLDYLMTGEETSGYYLNEETAKMAQEMFEDPDMRSLFDMKKNMPPERFKAHMEFMRNLYKQETGEDI</sequence>
<name>A0A8S5MRM7_9CAUD</name>
<dbReference type="GO" id="GO:0003677">
    <property type="term" value="F:DNA binding"/>
    <property type="evidence" value="ECO:0007669"/>
    <property type="project" value="InterPro"/>
</dbReference>
<dbReference type="EMBL" id="BK014970">
    <property type="protein sequence ID" value="DAD84969.1"/>
    <property type="molecule type" value="Genomic_DNA"/>
</dbReference>
<dbReference type="InterPro" id="IPR010982">
    <property type="entry name" value="Lambda_DNA-bd_dom_sf"/>
</dbReference>
<dbReference type="CDD" id="cd00093">
    <property type="entry name" value="HTH_XRE"/>
    <property type="match status" value="1"/>
</dbReference>
<accession>A0A8S5MRM7</accession>
<dbReference type="Pfam" id="PF12844">
    <property type="entry name" value="HTH_19"/>
    <property type="match status" value="1"/>
</dbReference>
<dbReference type="InterPro" id="IPR001387">
    <property type="entry name" value="Cro/C1-type_HTH"/>
</dbReference>
<evidence type="ECO:0000313" key="2">
    <source>
        <dbReference type="EMBL" id="DAD84969.1"/>
    </source>
</evidence>
<organism evidence="2">
    <name type="scientific">Siphoviridae sp. ctD6g5</name>
    <dbReference type="NCBI Taxonomy" id="2826196"/>
    <lineage>
        <taxon>Viruses</taxon>
        <taxon>Duplodnaviria</taxon>
        <taxon>Heunggongvirae</taxon>
        <taxon>Uroviricota</taxon>
        <taxon>Caudoviricetes</taxon>
    </lineage>
</organism>
<dbReference type="Gene3D" id="1.10.260.40">
    <property type="entry name" value="lambda repressor-like DNA-binding domains"/>
    <property type="match status" value="1"/>
</dbReference>
<dbReference type="SMART" id="SM00530">
    <property type="entry name" value="HTH_XRE"/>
    <property type="match status" value="1"/>
</dbReference>
<reference evidence="2" key="1">
    <citation type="journal article" date="2021" name="Proc. Natl. Acad. Sci. U.S.A.">
        <title>A Catalog of Tens of Thousands of Viruses from Human Metagenomes Reveals Hidden Associations with Chronic Diseases.</title>
        <authorList>
            <person name="Tisza M.J."/>
            <person name="Buck C.B."/>
        </authorList>
    </citation>
    <scope>NUCLEOTIDE SEQUENCE</scope>
    <source>
        <strain evidence="2">CtD6g5</strain>
    </source>
</reference>
<feature type="domain" description="HTH cro/C1-type" evidence="1">
    <location>
        <begin position="21"/>
        <end position="59"/>
    </location>
</feature>
<protein>
    <submittedName>
        <fullName evidence="2">Repressor protein CI</fullName>
    </submittedName>
</protein>
<dbReference type="PROSITE" id="PS50943">
    <property type="entry name" value="HTH_CROC1"/>
    <property type="match status" value="1"/>
</dbReference>
<dbReference type="SUPFAM" id="SSF47413">
    <property type="entry name" value="lambda repressor-like DNA-binding domains"/>
    <property type="match status" value="1"/>
</dbReference>
<proteinExistence type="predicted"/>